<protein>
    <submittedName>
        <fullName evidence="1">Uncharacterized protein</fullName>
    </submittedName>
</protein>
<reference evidence="1 2" key="1">
    <citation type="submission" date="2018-06" db="EMBL/GenBank/DDBJ databases">
        <title>Genome Sequence of the Brown Rot Fungal Pathogen Monilinia fructigena.</title>
        <authorList>
            <person name="Landi L."/>
            <person name="De Miccolis Angelini R.M."/>
            <person name="Pollastro S."/>
            <person name="Abate D."/>
            <person name="Faretra F."/>
            <person name="Romanazzi G."/>
        </authorList>
    </citation>
    <scope>NUCLEOTIDE SEQUENCE [LARGE SCALE GENOMIC DNA]</scope>
    <source>
        <strain evidence="1 2">Mfrg269</strain>
    </source>
</reference>
<organism evidence="1 2">
    <name type="scientific">Monilinia fructigena</name>
    <dbReference type="NCBI Taxonomy" id="38457"/>
    <lineage>
        <taxon>Eukaryota</taxon>
        <taxon>Fungi</taxon>
        <taxon>Dikarya</taxon>
        <taxon>Ascomycota</taxon>
        <taxon>Pezizomycotina</taxon>
        <taxon>Leotiomycetes</taxon>
        <taxon>Helotiales</taxon>
        <taxon>Sclerotiniaceae</taxon>
        <taxon>Monilinia</taxon>
    </lineage>
</organism>
<dbReference type="AlphaFoldDB" id="A0A395IUQ9"/>
<dbReference type="EMBL" id="QKRW01000018">
    <property type="protein sequence ID" value="RAL63584.1"/>
    <property type="molecule type" value="Genomic_DNA"/>
</dbReference>
<sequence length="94" mass="10201">MLSTPPTELDLFSETILSVTRQQYLREADSTDPIMSGGLGPSDSADVELGGPDFLVYDAVFDIAYDADDDVELERSNSLVCDAAYDADDDEDDV</sequence>
<dbReference type="Proteomes" id="UP000249056">
    <property type="component" value="Unassembled WGS sequence"/>
</dbReference>
<dbReference type="OrthoDB" id="10488555at2759"/>
<evidence type="ECO:0000313" key="2">
    <source>
        <dbReference type="Proteomes" id="UP000249056"/>
    </source>
</evidence>
<proteinExistence type="predicted"/>
<gene>
    <name evidence="1" type="ORF">DID88_003628</name>
</gene>
<comment type="caution">
    <text evidence="1">The sequence shown here is derived from an EMBL/GenBank/DDBJ whole genome shotgun (WGS) entry which is preliminary data.</text>
</comment>
<name>A0A395IUQ9_9HELO</name>
<keyword evidence="2" id="KW-1185">Reference proteome</keyword>
<evidence type="ECO:0000313" key="1">
    <source>
        <dbReference type="EMBL" id="RAL63584.1"/>
    </source>
</evidence>
<accession>A0A395IUQ9</accession>